<proteinExistence type="predicted"/>
<dbReference type="PANTHER" id="PTHR11086">
    <property type="entry name" value="DEOXYCYTIDYLATE DEAMINASE-RELATED"/>
    <property type="match status" value="1"/>
</dbReference>
<evidence type="ECO:0000256" key="5">
    <source>
        <dbReference type="ARBA" id="ARBA00041763"/>
    </source>
</evidence>
<dbReference type="AlphaFoldDB" id="A0A8P4G4H7"/>
<dbReference type="Gene3D" id="3.40.140.10">
    <property type="entry name" value="Cytidine Deaminase, domain 2"/>
    <property type="match status" value="1"/>
</dbReference>
<evidence type="ECO:0000256" key="3">
    <source>
        <dbReference type="ARBA" id="ARBA00022801"/>
    </source>
</evidence>
<name>A0A8P4G4H7_DICLA</name>
<evidence type="ECO:0000313" key="8">
    <source>
        <dbReference type="Proteomes" id="UP000694389"/>
    </source>
</evidence>
<dbReference type="Ensembl" id="ENSDLAT00005085163.1">
    <property type="protein sequence ID" value="ENSDLAP00005065414.1"/>
    <property type="gene ID" value="ENSDLAG00005028542.1"/>
</dbReference>
<reference evidence="7" key="2">
    <citation type="submission" date="2025-09" db="UniProtKB">
        <authorList>
            <consortium name="Ensembl"/>
        </authorList>
    </citation>
    <scope>IDENTIFICATION</scope>
</reference>
<keyword evidence="3" id="KW-0378">Hydrolase</keyword>
<dbReference type="GO" id="GO:0005737">
    <property type="term" value="C:cytoplasm"/>
    <property type="evidence" value="ECO:0007669"/>
    <property type="project" value="TreeGrafter"/>
</dbReference>
<evidence type="ECO:0000313" key="7">
    <source>
        <dbReference type="Ensembl" id="ENSDLAP00005065414.1"/>
    </source>
</evidence>
<dbReference type="InterPro" id="IPR016193">
    <property type="entry name" value="Cytidine_deaminase-like"/>
</dbReference>
<reference evidence="7" key="1">
    <citation type="submission" date="2025-08" db="UniProtKB">
        <authorList>
            <consortium name="Ensembl"/>
        </authorList>
    </citation>
    <scope>IDENTIFICATION</scope>
</reference>
<organism evidence="7 8">
    <name type="scientific">Dicentrarchus labrax</name>
    <name type="common">European seabass</name>
    <name type="synonym">Morone labrax</name>
    <dbReference type="NCBI Taxonomy" id="13489"/>
    <lineage>
        <taxon>Eukaryota</taxon>
        <taxon>Metazoa</taxon>
        <taxon>Chordata</taxon>
        <taxon>Craniata</taxon>
        <taxon>Vertebrata</taxon>
        <taxon>Euteleostomi</taxon>
        <taxon>Actinopterygii</taxon>
        <taxon>Neopterygii</taxon>
        <taxon>Teleostei</taxon>
        <taxon>Neoteleostei</taxon>
        <taxon>Acanthomorphata</taxon>
        <taxon>Eupercaria</taxon>
        <taxon>Moronidae</taxon>
        <taxon>Dicentrarchus</taxon>
    </lineage>
</organism>
<evidence type="ECO:0000256" key="1">
    <source>
        <dbReference type="ARBA" id="ARBA00001947"/>
    </source>
</evidence>
<keyword evidence="8" id="KW-1185">Reference proteome</keyword>
<accession>A0A8P4G4H7</accession>
<feature type="domain" description="CMP/dCMP-type deaminase" evidence="6">
    <location>
        <begin position="60"/>
        <end position="118"/>
    </location>
</feature>
<dbReference type="InterPro" id="IPR015517">
    <property type="entry name" value="dCMP_deaminase-rel"/>
</dbReference>
<dbReference type="SUPFAM" id="SSF53927">
    <property type="entry name" value="Cytidine deaminase-like"/>
    <property type="match status" value="1"/>
</dbReference>
<comment type="cofactor">
    <cofactor evidence="1">
        <name>Zn(2+)</name>
        <dbReference type="ChEBI" id="CHEBI:29105"/>
    </cofactor>
</comment>
<dbReference type="EC" id="3.5.4.12" evidence="4"/>
<dbReference type="Pfam" id="PF00383">
    <property type="entry name" value="dCMP_cyt_deam_1"/>
    <property type="match status" value="1"/>
</dbReference>
<dbReference type="GO" id="GO:0004132">
    <property type="term" value="F:dCMP deaminase activity"/>
    <property type="evidence" value="ECO:0007669"/>
    <property type="project" value="TreeGrafter"/>
</dbReference>
<dbReference type="Proteomes" id="UP000694389">
    <property type="component" value="Unassembled WGS sequence"/>
</dbReference>
<dbReference type="PANTHER" id="PTHR11086:SF18">
    <property type="entry name" value="DEOXYCYTIDYLATE DEAMINASE"/>
    <property type="match status" value="1"/>
</dbReference>
<dbReference type="InterPro" id="IPR002125">
    <property type="entry name" value="CMP_dCMP_dom"/>
</dbReference>
<evidence type="ECO:0000256" key="2">
    <source>
        <dbReference type="ARBA" id="ARBA00022727"/>
    </source>
</evidence>
<sequence length="146" mass="16644">KQADSHIKLIQPLRSAPTEEIQYLEDYGRKSARESWSKQWHNRGERGLPERPRLFYGFSLSVSQKEQDPSTQVGACIVNKENKIVGIGHNGMPDGCDGELPWSRDAVNKLDNKYVYGEHACAHTLFAAFILDSLIPEKNYDYSLFE</sequence>
<evidence type="ECO:0000256" key="4">
    <source>
        <dbReference type="ARBA" id="ARBA00038938"/>
    </source>
</evidence>
<evidence type="ECO:0000259" key="6">
    <source>
        <dbReference type="Pfam" id="PF00383"/>
    </source>
</evidence>
<protein>
    <recommendedName>
        <fullName evidence="5">dCMP deaminase</fullName>
        <ecNumber evidence="4">3.5.4.12</ecNumber>
    </recommendedName>
    <alternativeName>
        <fullName evidence="5">dCMP deaminase</fullName>
    </alternativeName>
</protein>
<keyword evidence="2" id="KW-0545">Nucleotide biosynthesis</keyword>